<organism evidence="2 3">
    <name type="scientific">Enterococcus gallinarum</name>
    <dbReference type="NCBI Taxonomy" id="1353"/>
    <lineage>
        <taxon>Bacteria</taxon>
        <taxon>Bacillati</taxon>
        <taxon>Bacillota</taxon>
        <taxon>Bacilli</taxon>
        <taxon>Lactobacillales</taxon>
        <taxon>Enterococcaceae</taxon>
        <taxon>Enterococcus</taxon>
    </lineage>
</organism>
<dbReference type="EMBL" id="JASUBT010000023">
    <property type="protein sequence ID" value="MDL4937563.1"/>
    <property type="molecule type" value="Genomic_DNA"/>
</dbReference>
<dbReference type="AlphaFoldDB" id="A0A376H1V5"/>
<dbReference type="Gene3D" id="2.40.10.270">
    <property type="entry name" value="Bacteriophage SPP1 head-tail adaptor protein"/>
    <property type="match status" value="1"/>
</dbReference>
<gene>
    <name evidence="2" type="ORF">NCTC12360_02812</name>
    <name evidence="1" type="ORF">QRX88_17820</name>
</gene>
<accession>A0A376H1V5</accession>
<sequence>MFPFEIRREQETGEKDELNQPIVKWQTVYKPLGWLDMITGSDEQTYQNSLLATSSHIFLTEDTSFEILSTDRILNPRSGIVYEITYVDDVMELSDHLEIYCKRWA</sequence>
<dbReference type="EMBL" id="UFYW01000001">
    <property type="protein sequence ID" value="STD84283.1"/>
    <property type="molecule type" value="Genomic_DNA"/>
</dbReference>
<dbReference type="InterPro" id="IPR038666">
    <property type="entry name" value="SSP1_head-tail_sf"/>
</dbReference>
<reference evidence="1 4" key="2">
    <citation type="submission" date="2023-06" db="EMBL/GenBank/DDBJ databases">
        <title>Acute promotion of culturable opportunistic pathogens and persistent increase of antibiotic resistance following antibiotic exposure in mouse gut microbiota.</title>
        <authorList>
            <person name="Li L."/>
            <person name="Wang B."/>
            <person name="Sun Y."/>
            <person name="Wang M."/>
            <person name="Xu H."/>
        </authorList>
    </citation>
    <scope>NUCLEOTIDE SEQUENCE [LARGE SCALE GENOMIC DNA]</scope>
    <source>
        <strain evidence="1 4">CRI2_2</strain>
    </source>
</reference>
<proteinExistence type="predicted"/>
<evidence type="ECO:0000313" key="1">
    <source>
        <dbReference type="EMBL" id="MDL4937563.1"/>
    </source>
</evidence>
<keyword evidence="3" id="KW-1185">Reference proteome</keyword>
<dbReference type="Proteomes" id="UP001241571">
    <property type="component" value="Unassembled WGS sequence"/>
</dbReference>
<evidence type="ECO:0000313" key="2">
    <source>
        <dbReference type="EMBL" id="STD84283.1"/>
    </source>
</evidence>
<protein>
    <submittedName>
        <fullName evidence="1">Head-tail adaptor protein</fullName>
    </submittedName>
</protein>
<name>A0A376H1V5_ENTGA</name>
<dbReference type="Proteomes" id="UP000254807">
    <property type="component" value="Unassembled WGS sequence"/>
</dbReference>
<reference evidence="2 3" key="1">
    <citation type="submission" date="2018-06" db="EMBL/GenBank/DDBJ databases">
        <authorList>
            <consortium name="Pathogen Informatics"/>
            <person name="Doyle S."/>
        </authorList>
    </citation>
    <scope>NUCLEOTIDE SEQUENCE [LARGE SCALE GENOMIC DNA]</scope>
    <source>
        <strain evidence="2 3">NCTC12360</strain>
    </source>
</reference>
<dbReference type="RefSeq" id="WP_231455590.1">
    <property type="nucleotide sequence ID" value="NZ_JAASJM010000006.1"/>
</dbReference>
<evidence type="ECO:0000313" key="4">
    <source>
        <dbReference type="Proteomes" id="UP001241571"/>
    </source>
</evidence>
<evidence type="ECO:0000313" key="3">
    <source>
        <dbReference type="Proteomes" id="UP000254807"/>
    </source>
</evidence>